<dbReference type="SUPFAM" id="SSF46785">
    <property type="entry name" value="Winged helix' DNA-binding domain"/>
    <property type="match status" value="1"/>
</dbReference>
<dbReference type="InterPro" id="IPR036388">
    <property type="entry name" value="WH-like_DNA-bd_sf"/>
</dbReference>
<dbReference type="RefSeq" id="WP_019020765.1">
    <property type="nucleotide sequence ID" value="NZ_BMXD01000014.1"/>
</dbReference>
<reference evidence="7" key="1">
    <citation type="journal article" date="2019" name="Int. J. Syst. Evol. Microbiol.">
        <title>The Global Catalogue of Microorganisms (GCM) 10K type strain sequencing project: providing services to taxonomists for standard genome sequencing and annotation.</title>
        <authorList>
            <consortium name="The Broad Institute Genomics Platform"/>
            <consortium name="The Broad Institute Genome Sequencing Center for Infectious Disease"/>
            <person name="Wu L."/>
            <person name="Ma J."/>
        </authorList>
    </citation>
    <scope>NUCLEOTIDE SEQUENCE [LARGE SCALE GENOMIC DNA]</scope>
    <source>
        <strain evidence="7">KCTC 12847</strain>
    </source>
</reference>
<keyword evidence="4" id="KW-0804">Transcription</keyword>
<sequence length="310" mass="34616">MELRHLRYFVVVADELNLTRAARRLNMAQPPLTRQIKQLEVEIGTTLFERSPRGLALTTAGQFFYEHTLQILEKVNTTIAATRRIARSNLLMFGVGFVPSVFYGQLPQLIRGLRQKNNVELSLVELTTVQQIQALKAGRIDIGFGRIQIDDPDVEQEVLFEEPIIAALPAGHPLENSQPTLTELAKYPLILFPASPRPSLADVMLGLFRRRGIKVNVIQEANELQTALGLVASDLGVTLVPEQVSRLKRDGIVYVPLAEKSITTPIICSRRKEPPSAIMRSANEILDVLVENRRSGRYPGTRGICEKPLL</sequence>
<comment type="similarity">
    <text evidence="1">Belongs to the LysR transcriptional regulatory family.</text>
</comment>
<evidence type="ECO:0000256" key="3">
    <source>
        <dbReference type="ARBA" id="ARBA00023125"/>
    </source>
</evidence>
<dbReference type="EMBL" id="JBHRUH010000043">
    <property type="protein sequence ID" value="MFC3294193.1"/>
    <property type="molecule type" value="Genomic_DNA"/>
</dbReference>
<dbReference type="PANTHER" id="PTHR30346:SF17">
    <property type="entry name" value="LYSR FAMILY TRANSCRIPTIONAL REGULATOR"/>
    <property type="match status" value="1"/>
</dbReference>
<proteinExistence type="inferred from homology"/>
<feature type="domain" description="HTH lysR-type" evidence="5">
    <location>
        <begin position="1"/>
        <end position="58"/>
    </location>
</feature>
<dbReference type="Pfam" id="PF00126">
    <property type="entry name" value="HTH_1"/>
    <property type="match status" value="1"/>
</dbReference>
<keyword evidence="2" id="KW-0805">Transcription regulation</keyword>
<name>A0ABV7M5Q2_9GAMM</name>
<dbReference type="Gene3D" id="1.10.10.10">
    <property type="entry name" value="Winged helix-like DNA-binding domain superfamily/Winged helix DNA-binding domain"/>
    <property type="match status" value="1"/>
</dbReference>
<keyword evidence="3" id="KW-0238">DNA-binding</keyword>
<comment type="caution">
    <text evidence="6">The sequence shown here is derived from an EMBL/GenBank/DDBJ whole genome shotgun (WGS) entry which is preliminary data.</text>
</comment>
<protein>
    <submittedName>
        <fullName evidence="6">LysR family transcriptional regulator</fullName>
    </submittedName>
</protein>
<dbReference type="CDD" id="cd08445">
    <property type="entry name" value="PBP2_BenM_CatM_CatR"/>
    <property type="match status" value="1"/>
</dbReference>
<dbReference type="InterPro" id="IPR005119">
    <property type="entry name" value="LysR_subst-bd"/>
</dbReference>
<organism evidence="6 7">
    <name type="scientific">Modicisalibacter luteus</name>
    <dbReference type="NCBI Taxonomy" id="453962"/>
    <lineage>
        <taxon>Bacteria</taxon>
        <taxon>Pseudomonadati</taxon>
        <taxon>Pseudomonadota</taxon>
        <taxon>Gammaproteobacteria</taxon>
        <taxon>Oceanospirillales</taxon>
        <taxon>Halomonadaceae</taxon>
        <taxon>Modicisalibacter</taxon>
    </lineage>
</organism>
<evidence type="ECO:0000256" key="1">
    <source>
        <dbReference type="ARBA" id="ARBA00009437"/>
    </source>
</evidence>
<evidence type="ECO:0000313" key="6">
    <source>
        <dbReference type="EMBL" id="MFC3294193.1"/>
    </source>
</evidence>
<evidence type="ECO:0000313" key="7">
    <source>
        <dbReference type="Proteomes" id="UP001595640"/>
    </source>
</evidence>
<dbReference type="Gene3D" id="3.40.190.10">
    <property type="entry name" value="Periplasmic binding protein-like II"/>
    <property type="match status" value="2"/>
</dbReference>
<evidence type="ECO:0000256" key="4">
    <source>
        <dbReference type="ARBA" id="ARBA00023163"/>
    </source>
</evidence>
<evidence type="ECO:0000256" key="2">
    <source>
        <dbReference type="ARBA" id="ARBA00023015"/>
    </source>
</evidence>
<dbReference type="InterPro" id="IPR000847">
    <property type="entry name" value="LysR_HTH_N"/>
</dbReference>
<evidence type="ECO:0000259" key="5">
    <source>
        <dbReference type="PROSITE" id="PS50931"/>
    </source>
</evidence>
<dbReference type="InterPro" id="IPR036390">
    <property type="entry name" value="WH_DNA-bd_sf"/>
</dbReference>
<dbReference type="Proteomes" id="UP001595640">
    <property type="component" value="Unassembled WGS sequence"/>
</dbReference>
<dbReference type="Pfam" id="PF03466">
    <property type="entry name" value="LysR_substrate"/>
    <property type="match status" value="1"/>
</dbReference>
<dbReference type="PROSITE" id="PS50931">
    <property type="entry name" value="HTH_LYSR"/>
    <property type="match status" value="1"/>
</dbReference>
<dbReference type="PANTHER" id="PTHR30346">
    <property type="entry name" value="TRANSCRIPTIONAL DUAL REGULATOR HCAR-RELATED"/>
    <property type="match status" value="1"/>
</dbReference>
<dbReference type="PRINTS" id="PR00039">
    <property type="entry name" value="HTHLYSR"/>
</dbReference>
<dbReference type="SUPFAM" id="SSF53850">
    <property type="entry name" value="Periplasmic binding protein-like II"/>
    <property type="match status" value="1"/>
</dbReference>
<accession>A0ABV7M5Q2</accession>
<keyword evidence="7" id="KW-1185">Reference proteome</keyword>
<gene>
    <name evidence="6" type="ORF">ACFOEI_19300</name>
</gene>